<keyword evidence="12 19" id="KW-0472">Membrane</keyword>
<feature type="region of interest" description="Disordered" evidence="18">
    <location>
        <begin position="295"/>
        <end position="326"/>
    </location>
</feature>
<evidence type="ECO:0000313" key="23">
    <source>
        <dbReference type="EMBL" id="CAD1823775.1"/>
    </source>
</evidence>
<dbReference type="InterPro" id="IPR001480">
    <property type="entry name" value="Bulb-type_lectin_dom"/>
</dbReference>
<comment type="catalytic activity">
    <reaction evidence="16">
        <text>L-threonyl-[protein] + ATP = O-phospho-L-threonyl-[protein] + ADP + H(+)</text>
        <dbReference type="Rhea" id="RHEA:46608"/>
        <dbReference type="Rhea" id="RHEA-COMP:11060"/>
        <dbReference type="Rhea" id="RHEA-COMP:11605"/>
        <dbReference type="ChEBI" id="CHEBI:15378"/>
        <dbReference type="ChEBI" id="CHEBI:30013"/>
        <dbReference type="ChEBI" id="CHEBI:30616"/>
        <dbReference type="ChEBI" id="CHEBI:61977"/>
        <dbReference type="ChEBI" id="CHEBI:456216"/>
        <dbReference type="EC" id="2.7.11.1"/>
    </reaction>
</comment>
<dbReference type="GO" id="GO:0051707">
    <property type="term" value="P:response to other organism"/>
    <property type="evidence" value="ECO:0007669"/>
    <property type="project" value="UniProtKB-ARBA"/>
</dbReference>
<keyword evidence="9" id="KW-0418">Kinase</keyword>
<evidence type="ECO:0000256" key="8">
    <source>
        <dbReference type="ARBA" id="ARBA00022741"/>
    </source>
</evidence>
<feature type="signal peptide" evidence="20">
    <location>
        <begin position="1"/>
        <end position="22"/>
    </location>
</feature>
<protein>
    <recommendedName>
        <fullName evidence="2">non-specific serine/threonine protein kinase</fullName>
        <ecNumber evidence="2">2.7.11.1</ecNumber>
    </recommendedName>
</protein>
<evidence type="ECO:0000256" key="4">
    <source>
        <dbReference type="ARBA" id="ARBA00022536"/>
    </source>
</evidence>
<evidence type="ECO:0000256" key="15">
    <source>
        <dbReference type="ARBA" id="ARBA00023180"/>
    </source>
</evidence>
<keyword evidence="5" id="KW-0808">Transferase</keyword>
<dbReference type="GO" id="GO:0005524">
    <property type="term" value="F:ATP binding"/>
    <property type="evidence" value="ECO:0007669"/>
    <property type="project" value="UniProtKB-KW"/>
</dbReference>
<evidence type="ECO:0000256" key="12">
    <source>
        <dbReference type="ARBA" id="ARBA00023136"/>
    </source>
</evidence>
<evidence type="ECO:0000256" key="17">
    <source>
        <dbReference type="ARBA" id="ARBA00048679"/>
    </source>
</evidence>
<comment type="catalytic activity">
    <reaction evidence="17">
        <text>L-seryl-[protein] + ATP = O-phospho-L-seryl-[protein] + ADP + H(+)</text>
        <dbReference type="Rhea" id="RHEA:17989"/>
        <dbReference type="Rhea" id="RHEA-COMP:9863"/>
        <dbReference type="Rhea" id="RHEA-COMP:11604"/>
        <dbReference type="ChEBI" id="CHEBI:15378"/>
        <dbReference type="ChEBI" id="CHEBI:29999"/>
        <dbReference type="ChEBI" id="CHEBI:30616"/>
        <dbReference type="ChEBI" id="CHEBI:83421"/>
        <dbReference type="ChEBI" id="CHEBI:456216"/>
        <dbReference type="EC" id="2.7.11.1"/>
    </reaction>
</comment>
<dbReference type="PANTHER" id="PTHR47974">
    <property type="entry name" value="OS07G0415500 PROTEIN"/>
    <property type="match status" value="1"/>
</dbReference>
<evidence type="ECO:0000256" key="18">
    <source>
        <dbReference type="SAM" id="MobiDB-lite"/>
    </source>
</evidence>
<evidence type="ECO:0000256" key="5">
    <source>
        <dbReference type="ARBA" id="ARBA00022679"/>
    </source>
</evidence>
<dbReference type="PROSITE" id="PS00108">
    <property type="entry name" value="PROTEIN_KINASE_ST"/>
    <property type="match status" value="1"/>
</dbReference>
<sequence length="681" mass="74253">MKHHFFLSLLSLSILSLPPSSSSSSSSPAPQSSTIYIGASFSIEGNEGEPLLTSPDSAFAAGFYAIGANAYCFAIWFAGSAEKTAVWAANRDFPVNGRGSRLTFGHDGHLVLTDVDGSVVWDSSAAAAAIETGTATAIGGAATSSAAAEAELLDMGNLVLRDGSGRTVWQSFDYPTDTLLPTQALTKGKRLVSRFGPGAFRAGYHSLYFDNDNVLRLMYDGPDISSIYWPSPDYNVFQNGRTDYNSTRLAVLDRTGRFSSSDGLGVSAADSGPVTKRRRITLDYDGNLRIYSLNETGVTGPSRGPRSPSAAMSTGSAGPTGSAPAGGAAAAVSLRRAPADRLLRVRPRVQLVHLVRRLQADLRAELLVPRLRIPAHGTGVCYPKIALFNGYTSPNFPGNFYLKVPRTVEASESTIRSVLRCGNASAEVEVGSASMYGKNRNSTKWAYLYVFALALGALELLFVVTGWWFLFRKHDTSKSVQEGYKMISSQFRRFTYRELKEATGKFKEELGRGGAGAVYRGVLEDKRVVAVKKLTDVSQGEEEFWAEVSVIGRINHMNLVRLWGFCSEGRHRLLVYEFIDNESLDKYLFGSSSSSGSGRTLSWSQRFKVALGTARGLAYLHHECLEWVIHCDIKPENILLNRDFEPKIADFGLAKLSKRDGSDLNLSKMRGRWGTWLPNGH</sequence>
<comment type="subcellular location">
    <subcellularLocation>
        <location evidence="1">Membrane</location>
        <topology evidence="1">Single-pass type I membrane protein</topology>
    </subcellularLocation>
</comment>
<dbReference type="FunFam" id="1.10.510.10:FF:001424">
    <property type="entry name" value="Protein kinase superfamily protein"/>
    <property type="match status" value="1"/>
</dbReference>
<accession>A0A6V7NYY6</accession>
<name>A0A6V7NYY6_ANACO</name>
<keyword evidence="11 19" id="KW-1133">Transmembrane helix</keyword>
<dbReference type="EMBL" id="LR862143">
    <property type="protein sequence ID" value="CAD1823775.1"/>
    <property type="molecule type" value="Genomic_DNA"/>
</dbReference>
<evidence type="ECO:0000259" key="22">
    <source>
        <dbReference type="PROSITE" id="PS50927"/>
    </source>
</evidence>
<gene>
    <name evidence="23" type="ORF">CB5_LOCUS6986</name>
</gene>
<reference evidence="23" key="1">
    <citation type="submission" date="2020-07" db="EMBL/GenBank/DDBJ databases">
        <authorList>
            <person name="Lin J."/>
        </authorList>
    </citation>
    <scope>NUCLEOTIDE SEQUENCE</scope>
</reference>
<dbReference type="SMART" id="SM00220">
    <property type="entry name" value="S_TKc"/>
    <property type="match status" value="1"/>
</dbReference>
<dbReference type="PANTHER" id="PTHR47974:SF22">
    <property type="entry name" value="RECEPTOR-LIKE SERINE_THREONINE-PROTEIN KINASE"/>
    <property type="match status" value="1"/>
</dbReference>
<keyword evidence="10" id="KW-0067">ATP-binding</keyword>
<evidence type="ECO:0000256" key="19">
    <source>
        <dbReference type="SAM" id="Phobius"/>
    </source>
</evidence>
<keyword evidence="15" id="KW-0325">Glycoprotein</keyword>
<dbReference type="Gene3D" id="2.90.10.10">
    <property type="entry name" value="Bulb-type lectin domain"/>
    <property type="match status" value="2"/>
</dbReference>
<evidence type="ECO:0000256" key="13">
    <source>
        <dbReference type="ARBA" id="ARBA00023157"/>
    </source>
</evidence>
<dbReference type="Gene3D" id="3.30.200.20">
    <property type="entry name" value="Phosphorylase Kinase, domain 1"/>
    <property type="match status" value="1"/>
</dbReference>
<dbReference type="InterPro" id="IPR000719">
    <property type="entry name" value="Prot_kinase_dom"/>
</dbReference>
<dbReference type="InterPro" id="IPR036426">
    <property type="entry name" value="Bulb-type_lectin_dom_sf"/>
</dbReference>
<evidence type="ECO:0000256" key="1">
    <source>
        <dbReference type="ARBA" id="ARBA00004479"/>
    </source>
</evidence>
<dbReference type="Gene3D" id="1.10.510.10">
    <property type="entry name" value="Transferase(Phosphotransferase) domain 1"/>
    <property type="match status" value="1"/>
</dbReference>
<feature type="domain" description="Protein kinase" evidence="21">
    <location>
        <begin position="504"/>
        <end position="681"/>
    </location>
</feature>
<keyword evidence="4" id="KW-0245">EGF-like domain</keyword>
<evidence type="ECO:0000256" key="10">
    <source>
        <dbReference type="ARBA" id="ARBA00022840"/>
    </source>
</evidence>
<keyword evidence="13" id="KW-1015">Disulfide bond</keyword>
<evidence type="ECO:0000259" key="21">
    <source>
        <dbReference type="PROSITE" id="PS50011"/>
    </source>
</evidence>
<evidence type="ECO:0000256" key="9">
    <source>
        <dbReference type="ARBA" id="ARBA00022777"/>
    </source>
</evidence>
<feature type="compositionally biased region" description="Low complexity" evidence="18">
    <location>
        <begin position="307"/>
        <end position="326"/>
    </location>
</feature>
<dbReference type="AlphaFoldDB" id="A0A6V7NYY6"/>
<organism evidence="23">
    <name type="scientific">Ananas comosus var. bracteatus</name>
    <name type="common">red pineapple</name>
    <dbReference type="NCBI Taxonomy" id="296719"/>
    <lineage>
        <taxon>Eukaryota</taxon>
        <taxon>Viridiplantae</taxon>
        <taxon>Streptophyta</taxon>
        <taxon>Embryophyta</taxon>
        <taxon>Tracheophyta</taxon>
        <taxon>Spermatophyta</taxon>
        <taxon>Magnoliopsida</taxon>
        <taxon>Liliopsida</taxon>
        <taxon>Poales</taxon>
        <taxon>Bromeliaceae</taxon>
        <taxon>Bromelioideae</taxon>
        <taxon>Ananas</taxon>
    </lineage>
</organism>
<proteinExistence type="predicted"/>
<dbReference type="SMART" id="SM00108">
    <property type="entry name" value="B_lectin"/>
    <property type="match status" value="1"/>
</dbReference>
<feature type="chain" id="PRO_5028124506" description="non-specific serine/threonine protein kinase" evidence="20">
    <location>
        <begin position="23"/>
        <end position="681"/>
    </location>
</feature>
<dbReference type="FunFam" id="2.90.10.10:FF:000015">
    <property type="entry name" value="Serine/threonine-protein kinase"/>
    <property type="match status" value="1"/>
</dbReference>
<dbReference type="Pfam" id="PF00069">
    <property type="entry name" value="Pkinase"/>
    <property type="match status" value="1"/>
</dbReference>
<evidence type="ECO:0000256" key="11">
    <source>
        <dbReference type="ARBA" id="ARBA00022989"/>
    </source>
</evidence>
<dbReference type="PROSITE" id="PS50927">
    <property type="entry name" value="BULB_LECTIN"/>
    <property type="match status" value="1"/>
</dbReference>
<evidence type="ECO:0000256" key="14">
    <source>
        <dbReference type="ARBA" id="ARBA00023170"/>
    </source>
</evidence>
<dbReference type="GO" id="GO:0016020">
    <property type="term" value="C:membrane"/>
    <property type="evidence" value="ECO:0007669"/>
    <property type="project" value="UniProtKB-SubCell"/>
</dbReference>
<dbReference type="PROSITE" id="PS50011">
    <property type="entry name" value="PROTEIN_KINASE_DOM"/>
    <property type="match status" value="1"/>
</dbReference>
<dbReference type="InterPro" id="IPR008271">
    <property type="entry name" value="Ser/Thr_kinase_AS"/>
</dbReference>
<keyword evidence="3" id="KW-0723">Serine/threonine-protein kinase</keyword>
<dbReference type="InterPro" id="IPR011009">
    <property type="entry name" value="Kinase-like_dom_sf"/>
</dbReference>
<dbReference type="FunFam" id="3.30.200.20:FF:000059">
    <property type="entry name" value="S-receptor-like serine/threonine-protein kinase"/>
    <property type="match status" value="1"/>
</dbReference>
<evidence type="ECO:0000256" key="3">
    <source>
        <dbReference type="ARBA" id="ARBA00022527"/>
    </source>
</evidence>
<evidence type="ECO:0000256" key="20">
    <source>
        <dbReference type="SAM" id="SignalP"/>
    </source>
</evidence>
<dbReference type="SUPFAM" id="SSF56112">
    <property type="entry name" value="Protein kinase-like (PK-like)"/>
    <property type="match status" value="1"/>
</dbReference>
<evidence type="ECO:0000256" key="2">
    <source>
        <dbReference type="ARBA" id="ARBA00012513"/>
    </source>
</evidence>
<feature type="domain" description="Bulb-type lectin" evidence="22">
    <location>
        <begin position="26"/>
        <end position="173"/>
    </location>
</feature>
<evidence type="ECO:0000256" key="6">
    <source>
        <dbReference type="ARBA" id="ARBA00022692"/>
    </source>
</evidence>
<dbReference type="CDD" id="cd00028">
    <property type="entry name" value="B_lectin"/>
    <property type="match status" value="1"/>
</dbReference>
<evidence type="ECO:0000256" key="16">
    <source>
        <dbReference type="ARBA" id="ARBA00047899"/>
    </source>
</evidence>
<keyword evidence="14" id="KW-0675">Receptor</keyword>
<dbReference type="Pfam" id="PF01453">
    <property type="entry name" value="B_lectin"/>
    <property type="match status" value="1"/>
</dbReference>
<dbReference type="GO" id="GO:0004674">
    <property type="term" value="F:protein serine/threonine kinase activity"/>
    <property type="evidence" value="ECO:0007669"/>
    <property type="project" value="UniProtKB-KW"/>
</dbReference>
<dbReference type="SUPFAM" id="SSF51110">
    <property type="entry name" value="alpha-D-mannose-specific plant lectins"/>
    <property type="match status" value="1"/>
</dbReference>
<feature type="transmembrane region" description="Helical" evidence="19">
    <location>
        <begin position="445"/>
        <end position="471"/>
    </location>
</feature>
<keyword evidence="7 20" id="KW-0732">Signal</keyword>
<keyword evidence="6 19" id="KW-0812">Transmembrane</keyword>
<keyword evidence="8" id="KW-0547">Nucleotide-binding</keyword>
<evidence type="ECO:0000256" key="7">
    <source>
        <dbReference type="ARBA" id="ARBA00022729"/>
    </source>
</evidence>
<dbReference type="EC" id="2.7.11.1" evidence="2"/>